<keyword evidence="4" id="KW-1185">Reference proteome</keyword>
<reference evidence="3" key="1">
    <citation type="journal article" date="2020" name="Stud. Mycol.">
        <title>101 Dothideomycetes genomes: a test case for predicting lifestyles and emergence of pathogens.</title>
        <authorList>
            <person name="Haridas S."/>
            <person name="Albert R."/>
            <person name="Binder M."/>
            <person name="Bloem J."/>
            <person name="Labutti K."/>
            <person name="Salamov A."/>
            <person name="Andreopoulos B."/>
            <person name="Baker S."/>
            <person name="Barry K."/>
            <person name="Bills G."/>
            <person name="Bluhm B."/>
            <person name="Cannon C."/>
            <person name="Castanera R."/>
            <person name="Culley D."/>
            <person name="Daum C."/>
            <person name="Ezra D."/>
            <person name="Gonzalez J."/>
            <person name="Henrissat B."/>
            <person name="Kuo A."/>
            <person name="Liang C."/>
            <person name="Lipzen A."/>
            <person name="Lutzoni F."/>
            <person name="Magnuson J."/>
            <person name="Mondo S."/>
            <person name="Nolan M."/>
            <person name="Ohm R."/>
            <person name="Pangilinan J."/>
            <person name="Park H.-J."/>
            <person name="Ramirez L."/>
            <person name="Alfaro M."/>
            <person name="Sun H."/>
            <person name="Tritt A."/>
            <person name="Yoshinaga Y."/>
            <person name="Zwiers L.-H."/>
            <person name="Turgeon B."/>
            <person name="Goodwin S."/>
            <person name="Spatafora J."/>
            <person name="Crous P."/>
            <person name="Grigoriev I."/>
        </authorList>
    </citation>
    <scope>NUCLEOTIDE SEQUENCE</scope>
    <source>
        <strain evidence="3">CBS 279.74</strain>
    </source>
</reference>
<organism evidence="3 4">
    <name type="scientific">Pleomassaria siparia CBS 279.74</name>
    <dbReference type="NCBI Taxonomy" id="1314801"/>
    <lineage>
        <taxon>Eukaryota</taxon>
        <taxon>Fungi</taxon>
        <taxon>Dikarya</taxon>
        <taxon>Ascomycota</taxon>
        <taxon>Pezizomycotina</taxon>
        <taxon>Dothideomycetes</taxon>
        <taxon>Pleosporomycetidae</taxon>
        <taxon>Pleosporales</taxon>
        <taxon>Pleomassariaceae</taxon>
        <taxon>Pleomassaria</taxon>
    </lineage>
</organism>
<protein>
    <submittedName>
        <fullName evidence="3">Uncharacterized protein</fullName>
    </submittedName>
</protein>
<dbReference type="Proteomes" id="UP000799428">
    <property type="component" value="Unassembled WGS sequence"/>
</dbReference>
<evidence type="ECO:0000256" key="1">
    <source>
        <dbReference type="SAM" id="MobiDB-lite"/>
    </source>
</evidence>
<keyword evidence="2" id="KW-0812">Transmembrane</keyword>
<name>A0A6G1KIQ1_9PLEO</name>
<dbReference type="AlphaFoldDB" id="A0A6G1KIQ1"/>
<feature type="region of interest" description="Disordered" evidence="1">
    <location>
        <begin position="1"/>
        <end position="25"/>
    </location>
</feature>
<feature type="transmembrane region" description="Helical" evidence="2">
    <location>
        <begin position="63"/>
        <end position="82"/>
    </location>
</feature>
<evidence type="ECO:0000313" key="4">
    <source>
        <dbReference type="Proteomes" id="UP000799428"/>
    </source>
</evidence>
<keyword evidence="2" id="KW-0472">Membrane</keyword>
<evidence type="ECO:0000313" key="3">
    <source>
        <dbReference type="EMBL" id="KAF2712425.1"/>
    </source>
</evidence>
<dbReference type="EMBL" id="MU005766">
    <property type="protein sequence ID" value="KAF2712425.1"/>
    <property type="molecule type" value="Genomic_DNA"/>
</dbReference>
<accession>A0A6G1KIQ1</accession>
<proteinExistence type="predicted"/>
<keyword evidence="2" id="KW-1133">Transmembrane helix</keyword>
<evidence type="ECO:0000256" key="2">
    <source>
        <dbReference type="SAM" id="Phobius"/>
    </source>
</evidence>
<gene>
    <name evidence="3" type="ORF">K504DRAFT_488858</name>
</gene>
<feature type="compositionally biased region" description="Basic residues" evidence="1">
    <location>
        <begin position="1"/>
        <end position="10"/>
    </location>
</feature>
<sequence>MARGSAKRAPKAFSAKPTTAAPKIPEPFTPADAALAPLLSTFDKNLVYVIHIDNHPAWFKRRIFFVPVCINLTITLLLLWRAYAALPFYWALVLSLLGNANETTIYWAETSWGTMAWMLVKRMGTFTLDWMLFKIVGPWPWTFFFESPENPASWRFKIGFRDEEIYVRQSRGWGAKDLLGAAEGASGKAGAESPFFKTRLLPAVESRRLMEKTGYLLMDKDFDLDFAGMIDATIAFDEKDITKDMIKKSVFVWVGEEETGQWAVWDCWKLDEGSETEARQKVMLFRDRLTALGKESLFFKWVELVQFESSAPGGFTIERQTATAKKAEVLFEKEGIDFNQFVREIGGLGGMPGIDEAGPN</sequence>
<dbReference type="OrthoDB" id="5421757at2759"/>